<comment type="similarity">
    <text evidence="3 11">Belongs to the long-chain O-acyltransferase family.</text>
</comment>
<dbReference type="OrthoDB" id="9810950at2"/>
<sequence>MELIAPADAVFLLGESREHPMHVGALQLFDPPAGAGPDFVHTLYETLAAADDPQPTFRKRPGRLFGGISSLSWSYDRDIDMDYHVRRSALPQPCRIRELLELTSLLHSGLLDRHRPLWEQHIVEGLADGRFAIYTKLHHALIDGISAQRLLIRSLSTEPDGEIKVPWTLRRPPRDAVESNGGASPFGAIRRAVRGVAGMAPGTLALARAALDESQGVLRSAAPRSMFNVPIGGARRCAAQSWPRERIRAVKQATGVTINDVVLAMCSAALRAYLLERDALPDDPLIAMVPVSLRSEHEADAGGNMVGAILCNLATDVADPIHRLALINSSMRSGKEIFAQLPRAQALALSAVTMSPLALAAVPGFVNATKPPFNLVISNVPGPREPMYWQGARLDGNYPLSIALDGQALNITLADNAGNLDFGIVGCRRSVPHLQRLLLHLEEGLSELEDAVGVATG</sequence>
<evidence type="ECO:0000259" key="13">
    <source>
        <dbReference type="Pfam" id="PF06974"/>
    </source>
</evidence>
<accession>A0A366DUM7</accession>
<evidence type="ECO:0000256" key="6">
    <source>
        <dbReference type="ARBA" id="ARBA00022679"/>
    </source>
</evidence>
<dbReference type="InterPro" id="IPR045034">
    <property type="entry name" value="O-acyltransferase_WSD1-like"/>
</dbReference>
<proteinExistence type="inferred from homology"/>
<organism evidence="14 15">
    <name type="scientific">Nocardia puris</name>
    <dbReference type="NCBI Taxonomy" id="208602"/>
    <lineage>
        <taxon>Bacteria</taxon>
        <taxon>Bacillati</taxon>
        <taxon>Actinomycetota</taxon>
        <taxon>Actinomycetes</taxon>
        <taxon>Mycobacteriales</taxon>
        <taxon>Nocardiaceae</taxon>
        <taxon>Nocardia</taxon>
    </lineage>
</organism>
<evidence type="ECO:0000256" key="4">
    <source>
        <dbReference type="ARBA" id="ARBA00013244"/>
    </source>
</evidence>
<name>A0A366DUM7_9NOCA</name>
<evidence type="ECO:0000256" key="7">
    <source>
        <dbReference type="ARBA" id="ARBA00022798"/>
    </source>
</evidence>
<keyword evidence="6 11" id="KW-0808">Transferase</keyword>
<feature type="domain" description="O-acyltransferase WSD1 C-terminal" evidence="13">
    <location>
        <begin position="303"/>
        <end position="448"/>
    </location>
</feature>
<evidence type="ECO:0000313" key="14">
    <source>
        <dbReference type="EMBL" id="RBO93615.1"/>
    </source>
</evidence>
<dbReference type="PANTHER" id="PTHR31650">
    <property type="entry name" value="O-ACYLTRANSFERASE (WSD1-LIKE) FAMILY PROTEIN"/>
    <property type="match status" value="1"/>
</dbReference>
<keyword evidence="8 11" id="KW-0443">Lipid metabolism</keyword>
<dbReference type="Pfam" id="PF06974">
    <property type="entry name" value="WS_DGAT_C"/>
    <property type="match status" value="1"/>
</dbReference>
<dbReference type="EC" id="2.3.1.20" evidence="4 11"/>
<dbReference type="InterPro" id="IPR009721">
    <property type="entry name" value="O-acyltransferase_WSD1_C"/>
</dbReference>
<dbReference type="RefSeq" id="WP_067514447.1">
    <property type="nucleotide sequence ID" value="NZ_QNRE01000002.1"/>
</dbReference>
<evidence type="ECO:0000259" key="12">
    <source>
        <dbReference type="Pfam" id="PF03007"/>
    </source>
</evidence>
<reference evidence="14 15" key="1">
    <citation type="submission" date="2018-06" db="EMBL/GenBank/DDBJ databases">
        <title>Genomic Encyclopedia of Type Strains, Phase IV (KMG-IV): sequencing the most valuable type-strain genomes for metagenomic binning, comparative biology and taxonomic classification.</title>
        <authorList>
            <person name="Goeker M."/>
        </authorList>
    </citation>
    <scope>NUCLEOTIDE SEQUENCE [LARGE SCALE GENOMIC DNA]</scope>
    <source>
        <strain evidence="14 15">DSM 44599</strain>
    </source>
</reference>
<evidence type="ECO:0000256" key="10">
    <source>
        <dbReference type="ARBA" id="ARBA00048109"/>
    </source>
</evidence>
<dbReference type="GO" id="GO:0006071">
    <property type="term" value="P:glycerol metabolic process"/>
    <property type="evidence" value="ECO:0007669"/>
    <property type="project" value="UniProtKB-KW"/>
</dbReference>
<dbReference type="PANTHER" id="PTHR31650:SF1">
    <property type="entry name" value="WAX ESTER SYNTHASE_DIACYLGLYCEROL ACYLTRANSFERASE 4-RELATED"/>
    <property type="match status" value="1"/>
</dbReference>
<dbReference type="GO" id="GO:0051701">
    <property type="term" value="P:biological process involved in interaction with host"/>
    <property type="evidence" value="ECO:0007669"/>
    <property type="project" value="TreeGrafter"/>
</dbReference>
<dbReference type="Pfam" id="PF03007">
    <property type="entry name" value="WS_DGAT_cat"/>
    <property type="match status" value="1"/>
</dbReference>
<keyword evidence="9 11" id="KW-0012">Acyltransferase</keyword>
<feature type="domain" description="O-acyltransferase WSD1-like N-terminal" evidence="12">
    <location>
        <begin position="5"/>
        <end position="262"/>
    </location>
</feature>
<evidence type="ECO:0000256" key="3">
    <source>
        <dbReference type="ARBA" id="ARBA00009587"/>
    </source>
</evidence>
<comment type="pathway">
    <text evidence="2">Lipid metabolism.</text>
</comment>
<dbReference type="AlphaFoldDB" id="A0A366DUM7"/>
<dbReference type="Proteomes" id="UP000252586">
    <property type="component" value="Unassembled WGS sequence"/>
</dbReference>
<dbReference type="NCBIfam" id="TIGR02946">
    <property type="entry name" value="acyl_WS_DGAT"/>
    <property type="match status" value="1"/>
</dbReference>
<keyword evidence="5 11" id="KW-0444">Lipid biosynthesis</keyword>
<dbReference type="InterPro" id="IPR004255">
    <property type="entry name" value="O-acyltransferase_WSD1_N"/>
</dbReference>
<protein>
    <recommendedName>
        <fullName evidence="4 11">Diacylglycerol O-acyltransferase</fullName>
        <ecNumber evidence="4 11">2.3.1.20</ecNumber>
    </recommendedName>
</protein>
<keyword evidence="15" id="KW-1185">Reference proteome</keyword>
<dbReference type="EMBL" id="QNRE01000002">
    <property type="protein sequence ID" value="RBO93615.1"/>
    <property type="molecule type" value="Genomic_DNA"/>
</dbReference>
<gene>
    <name evidence="14" type="ORF">DFR74_10231</name>
</gene>
<dbReference type="GO" id="GO:0005886">
    <property type="term" value="C:plasma membrane"/>
    <property type="evidence" value="ECO:0007669"/>
    <property type="project" value="TreeGrafter"/>
</dbReference>
<comment type="catalytic activity">
    <reaction evidence="10 11">
        <text>an acyl-CoA + a 1,2-diacyl-sn-glycerol = a triacyl-sn-glycerol + CoA</text>
        <dbReference type="Rhea" id="RHEA:10868"/>
        <dbReference type="ChEBI" id="CHEBI:17815"/>
        <dbReference type="ChEBI" id="CHEBI:57287"/>
        <dbReference type="ChEBI" id="CHEBI:58342"/>
        <dbReference type="ChEBI" id="CHEBI:64615"/>
        <dbReference type="EC" id="2.3.1.20"/>
    </reaction>
</comment>
<dbReference type="GO" id="GO:0004144">
    <property type="term" value="F:diacylglycerol O-acyltransferase activity"/>
    <property type="evidence" value="ECO:0007669"/>
    <property type="project" value="UniProtKB-EC"/>
</dbReference>
<evidence type="ECO:0000256" key="8">
    <source>
        <dbReference type="ARBA" id="ARBA00023098"/>
    </source>
</evidence>
<evidence type="ECO:0000256" key="9">
    <source>
        <dbReference type="ARBA" id="ARBA00023315"/>
    </source>
</evidence>
<evidence type="ECO:0000256" key="1">
    <source>
        <dbReference type="ARBA" id="ARBA00004771"/>
    </source>
</evidence>
<comment type="caution">
    <text evidence="14">The sequence shown here is derived from an EMBL/GenBank/DDBJ whole genome shotgun (WGS) entry which is preliminary data.</text>
</comment>
<evidence type="ECO:0000256" key="2">
    <source>
        <dbReference type="ARBA" id="ARBA00005189"/>
    </source>
</evidence>
<dbReference type="GO" id="GO:0019432">
    <property type="term" value="P:triglyceride biosynthetic process"/>
    <property type="evidence" value="ECO:0007669"/>
    <property type="project" value="UniProtKB-UniPathway"/>
</dbReference>
<evidence type="ECO:0000313" key="15">
    <source>
        <dbReference type="Proteomes" id="UP000252586"/>
    </source>
</evidence>
<dbReference type="STRING" id="1210090.GCA_001613185_06873"/>
<keyword evidence="7 11" id="KW-0319">Glycerol metabolism</keyword>
<dbReference type="SUPFAM" id="SSF52777">
    <property type="entry name" value="CoA-dependent acyltransferases"/>
    <property type="match status" value="1"/>
</dbReference>
<evidence type="ECO:0000256" key="11">
    <source>
        <dbReference type="RuleBase" id="RU361241"/>
    </source>
</evidence>
<evidence type="ECO:0000256" key="5">
    <source>
        <dbReference type="ARBA" id="ARBA00022516"/>
    </source>
</evidence>
<dbReference type="GO" id="GO:0071731">
    <property type="term" value="P:response to nitric oxide"/>
    <property type="evidence" value="ECO:0007669"/>
    <property type="project" value="TreeGrafter"/>
</dbReference>
<dbReference type="UniPathway" id="UPA00282"/>
<dbReference type="GO" id="GO:0001666">
    <property type="term" value="P:response to hypoxia"/>
    <property type="evidence" value="ECO:0007669"/>
    <property type="project" value="TreeGrafter"/>
</dbReference>
<comment type="pathway">
    <text evidence="1 11">Glycerolipid metabolism; triacylglycerol biosynthesis.</text>
</comment>
<dbReference type="InterPro" id="IPR014292">
    <property type="entry name" value="Acyl_transf_WS/DGAT"/>
</dbReference>